<organism evidence="1 2">
    <name type="scientific">Chryseobacterium soldanellicola</name>
    <dbReference type="NCBI Taxonomy" id="311333"/>
    <lineage>
        <taxon>Bacteria</taxon>
        <taxon>Pseudomonadati</taxon>
        <taxon>Bacteroidota</taxon>
        <taxon>Flavobacteriia</taxon>
        <taxon>Flavobacteriales</taxon>
        <taxon>Weeksellaceae</taxon>
        <taxon>Chryseobacterium group</taxon>
        <taxon>Chryseobacterium</taxon>
    </lineage>
</organism>
<dbReference type="GO" id="GO:0097367">
    <property type="term" value="F:carbohydrate derivative binding"/>
    <property type="evidence" value="ECO:0007669"/>
    <property type="project" value="InterPro"/>
</dbReference>
<proteinExistence type="predicted"/>
<reference evidence="2" key="1">
    <citation type="submission" date="2016-10" db="EMBL/GenBank/DDBJ databases">
        <authorList>
            <person name="Varghese N."/>
            <person name="Submissions S."/>
        </authorList>
    </citation>
    <scope>NUCLEOTIDE SEQUENCE [LARGE SCALE GENOMIC DNA]</scope>
    <source>
        <strain evidence="2">DSM 17072</strain>
    </source>
</reference>
<dbReference type="InterPro" id="IPR036412">
    <property type="entry name" value="HAD-like_sf"/>
</dbReference>
<dbReference type="Gene3D" id="3.90.1070.10">
    <property type="match status" value="1"/>
</dbReference>
<dbReference type="Gene3D" id="3.40.50.1000">
    <property type="entry name" value="HAD superfamily/HAD-like"/>
    <property type="match status" value="1"/>
</dbReference>
<dbReference type="EMBL" id="FNKL01000004">
    <property type="protein sequence ID" value="SDQ99353.1"/>
    <property type="molecule type" value="Genomic_DNA"/>
</dbReference>
<accession>A0A1H1FDZ8</accession>
<dbReference type="SUPFAM" id="SSF56784">
    <property type="entry name" value="HAD-like"/>
    <property type="match status" value="1"/>
</dbReference>
<dbReference type="InterPro" id="IPR023214">
    <property type="entry name" value="HAD_sf"/>
</dbReference>
<dbReference type="AlphaFoldDB" id="A0A1H1FDZ8"/>
<dbReference type="STRING" id="311333.SAMN05421664_3023"/>
<dbReference type="OrthoDB" id="1489290at2"/>
<dbReference type="RefSeq" id="WP_089756538.1">
    <property type="nucleotide sequence ID" value="NZ_FNKL01000004.1"/>
</dbReference>
<sequence>MGKPYSEELLRINNTYHWALDVEIENLEDYTNVLCEKPLFIIGSGGSSSACALFTLYHQEQGLIASDITPLELQYSKKAVNKNSNVAFISASGKNSDILLAFDTAVSLEPNFIFSLILKKNSPLANKSKKYSISKILDFDNPAGQDGFLATNSLVAYFTLVSRIYNDKPSLSNLIPDNDFIRSVISFTDQLYEEFTIVVLYGGWGKPVAIDLESKFSESGIGNVLLSDYRNFGHGRHNWFDKKKIQSAIVAIISKDEEEIAQKTLDLLPSEIPKLLIKSEEKMGNASLELLVKSFYLVKEVGKTKGIDPGRPGVPPYGSSLYNLKYSKLFRENAGTSAKLKNAVMRKYGNLGFLDDEKSFLLWKDAYERFRKKINSTKFRGIFLDYDGTLCSAEERFVAPRVEIIEKLNFFLSQGIVIGIVTGRGKSVRVELQKFVEKKYWQNLIIGYYNGAQISSLENNSMPIKDNSEPLFHEIEKTLLAEPLVSEYINIDIRQGQVTVIVKDKKESKIVKSVLLDLLYNKFKFRIQILESSHSIDIISANTSKNLIFDYCDEHFGLGFSYLCIGDRGKYPGNDYQLLSNEFSLSVDKVSNDPHSCWNLASKGIKCVEATLEYFNAITPVEKSLFKIKF</sequence>
<dbReference type="Gene3D" id="3.40.50.10490">
    <property type="entry name" value="Glucose-6-phosphate isomerase like protein, domain 1"/>
    <property type="match status" value="1"/>
</dbReference>
<keyword evidence="1" id="KW-0378">Hydrolase</keyword>
<dbReference type="Pfam" id="PF08282">
    <property type="entry name" value="Hydrolase_3"/>
    <property type="match status" value="1"/>
</dbReference>
<protein>
    <submittedName>
        <fullName evidence="1">Haloacid dehalogenase-like hydrolase</fullName>
    </submittedName>
</protein>
<dbReference type="Proteomes" id="UP000199627">
    <property type="component" value="Unassembled WGS sequence"/>
</dbReference>
<dbReference type="InterPro" id="IPR046348">
    <property type="entry name" value="SIS_dom_sf"/>
</dbReference>
<dbReference type="SUPFAM" id="SSF53697">
    <property type="entry name" value="SIS domain"/>
    <property type="match status" value="1"/>
</dbReference>
<dbReference type="GO" id="GO:0016787">
    <property type="term" value="F:hydrolase activity"/>
    <property type="evidence" value="ECO:0007669"/>
    <property type="project" value="UniProtKB-KW"/>
</dbReference>
<evidence type="ECO:0000313" key="1">
    <source>
        <dbReference type="EMBL" id="SDQ99353.1"/>
    </source>
</evidence>
<dbReference type="GO" id="GO:1901135">
    <property type="term" value="P:carbohydrate derivative metabolic process"/>
    <property type="evidence" value="ECO:0007669"/>
    <property type="project" value="InterPro"/>
</dbReference>
<keyword evidence="2" id="KW-1185">Reference proteome</keyword>
<gene>
    <name evidence="1" type="ORF">SAMN05421664_3023</name>
</gene>
<evidence type="ECO:0000313" key="2">
    <source>
        <dbReference type="Proteomes" id="UP000199627"/>
    </source>
</evidence>
<name>A0A1H1FDZ8_9FLAO</name>